<accession>A0AC34RIQ9</accession>
<organism evidence="1 2">
    <name type="scientific">Panagrolaimus sp. JU765</name>
    <dbReference type="NCBI Taxonomy" id="591449"/>
    <lineage>
        <taxon>Eukaryota</taxon>
        <taxon>Metazoa</taxon>
        <taxon>Ecdysozoa</taxon>
        <taxon>Nematoda</taxon>
        <taxon>Chromadorea</taxon>
        <taxon>Rhabditida</taxon>
        <taxon>Tylenchina</taxon>
        <taxon>Panagrolaimomorpha</taxon>
        <taxon>Panagrolaimoidea</taxon>
        <taxon>Panagrolaimidae</taxon>
        <taxon>Panagrolaimus</taxon>
    </lineage>
</organism>
<reference evidence="2" key="1">
    <citation type="submission" date="2022-11" db="UniProtKB">
        <authorList>
            <consortium name="WormBaseParasite"/>
        </authorList>
    </citation>
    <scope>IDENTIFICATION</scope>
</reference>
<dbReference type="WBParaSite" id="JU765_v2.g7241.t1">
    <property type="protein sequence ID" value="JU765_v2.g7241.t1"/>
    <property type="gene ID" value="JU765_v2.g7241"/>
</dbReference>
<dbReference type="Proteomes" id="UP000887576">
    <property type="component" value="Unplaced"/>
</dbReference>
<evidence type="ECO:0000313" key="1">
    <source>
        <dbReference type="Proteomes" id="UP000887576"/>
    </source>
</evidence>
<protein>
    <submittedName>
        <fullName evidence="2">Dynactin subunit 4</fullName>
    </submittedName>
</protein>
<proteinExistence type="predicted"/>
<evidence type="ECO:0000313" key="2">
    <source>
        <dbReference type="WBParaSite" id="JU765_v2.g7241.t1"/>
    </source>
</evidence>
<name>A0AC34RIQ9_9BILA</name>
<sequence>MSLILQLDLVKYKCQCGLFVNSDQLYMCKSCFVPLCATCSFDQVYVSFCTTCFENITTTEAKDNLGGCSKCFKCPICDMKLTLVSFPGPHGEQQRVVCSNCRYTHLIYGLMDENDDHYQGYKVPKTVCKDFFANLTSRVALLHKFDKEEKAHREELAVRTNRKRKSNVPTEKYNLTPAYVLRKTAMEYPPEIEVLSYLEEEELNEEQILEPVGKDSYLEIHYEDRMELPIVEPYKPLPLKSNLLKRIQRRCACNANLIYGDYNPGSINYRVKTFAMYFVPQLRLSQPCNLIKDVPQSAFFYLYNFSLYPMKIVLKPIKMDDFKYVDCQTGTIETTIAYSKDEDSVEHYRNVAAIKQHEPEISNVLFKTDHSIAIQLQVTARAQQEDNFLLLQIDYECVDTGPYMTETSRTIVGDNKTASFEILVNLGKSTLNEETANDANTEKLNLLKQSYD</sequence>